<dbReference type="InterPro" id="IPR015943">
    <property type="entry name" value="WD40/YVTN_repeat-like_dom_sf"/>
</dbReference>
<proteinExistence type="predicted"/>
<dbReference type="SMART" id="SM00320">
    <property type="entry name" value="WD40"/>
    <property type="match status" value="7"/>
</dbReference>
<gene>
    <name evidence="6" type="ORF">V565_089050</name>
</gene>
<sequence length="1532" mass="170352">MEPDESNSKRKQPEPAPSSGWLHPVDGGEWRGSKKAKSVSGSRSPSPSGTSTPTEVDTNEPARSSRSSRSLAKLLPRSRERKRANATKPSPQTSPAVPQDPAHFTTPIQNPASAARSGLEEAFRKLRVVTDTVCPPLCSVIDDLTTCLHVFEAAANNRQEYNDLTDELKSLVEQLIRHLHAAPSEDITDSISIISEAIRKEIESIGIRQSRGGIRRRLDASGDDEDLRRRYRRIKQLFQQILGEASMSTWNITSEHFMNTQLEGLQPAKLARFDSSLSNEINRRTCTENTRTKILQASLTWSEDPNGAKIYWMNGMAGTGKTTIATTLSATLEARKQLAASFFCTRTSPECREAKRIVPTIAYQFSRRSTPFRSVLCKALKEDPDISTGSISTQFELLIRRPLMKVQDKLPDNLVVVVDALDECSDPHIVEMFLGLLFRSIADLPIKFYVTSRPEPAIRNKMMSESEHARSILYLHEIEKSLVQADIELYLTEELQFMTPAEFDIKKLAEHADNLFIYAATAMRYIHPTGKTVDSQARLSTILAVNPESKKKLSGLDALYSAILVAAINDQELEPEERESIRLVLWTAICACEPILVGTLSVLCGLDNQISTTNALQPLRSVLHVSEYNEVVTTLHASFPDYMLTQERSGVFFCDKDAHNQFLAQRCFEIMEAQLRFNIGSIKSSFIPDSEIPGLEEQTAANISQELLYACRFWADHSSQTNGVGILVHLTHVFLSKQLLFWMEVLNLKQCMAAGTISITKLNKWLLRNDSDAYPNLLELGSSASRFIISYISSPTSAYTPHIYLSLLPLLSSSNPLRSCHLPRFKGLVGVSGTVIDSLEGSTLSGWRSDIEPKCAAFSPSSDLIVLGSGTGEITVQNAYNGRYLVQPYKAHQAYVQCLDISSNGMCIVSGSDDGILYVWSVQDGTLISGPFKGHTDQVTSAKFSPSGAHVVSGSSDCIVGVWNSSDATVPMRSFIGHTDQVTSVDVSPDGTRIVSGSSEHIIRVWDLSSGATVIIIQGPESLIGFETLVRFTPDSTYIISASSDSNLYIWNASNGSSCSPPLQGHSEPIISAAISPEGDCIAAGSLDGTVRVWNKHTGKLIAGPFQVDIHPIMFVGFSDDGMHIICASIDKTVQVRKIHGRAEQAKNPSQELTRKTIYPHFMVSPNLAQVVEALESRVVIWDLQNTTVVTSIPIKSNYKKIMFLQLSLNSTYIFTMHDSGEFCTWKTDTAELMDGPHFYPTGDLQSATCSIDGTRILTCSKGKTELWDTQSHQNIDYYEPHRMSGYISIPDHLCIAPPISRFSQGGKRFLTGARNEFLGFYVWDANDGSYLAGPLEADLFEISPDGTTVFYRANTDPTGSEQVEYRLMNVDSGKTTCISFIGLDTGRWTVRFSHDSLYIALTSILQKTIIWDIRDQTFITIQLELSLHDSVQALTYTPNAWCQVYHTFQWGAREENFQVKWFRVSQPFSVTMDSDGWLRDSEFQPLLWVPQEIRKKFPRDSEIHIKNGESLRVDYSDMLVGDEWSKCYIGD</sequence>
<feature type="compositionally biased region" description="Low complexity" evidence="4">
    <location>
        <begin position="61"/>
        <end position="75"/>
    </location>
</feature>
<feature type="compositionally biased region" description="Basic and acidic residues" evidence="4">
    <location>
        <begin position="1"/>
        <end position="13"/>
    </location>
</feature>
<comment type="caution">
    <text evidence="6">The sequence shown here is derived from an EMBL/GenBank/DDBJ whole genome shotgun (WGS) entry which is preliminary data.</text>
</comment>
<dbReference type="Proteomes" id="UP000027456">
    <property type="component" value="Unassembled WGS sequence"/>
</dbReference>
<evidence type="ECO:0000256" key="4">
    <source>
        <dbReference type="SAM" id="MobiDB-lite"/>
    </source>
</evidence>
<keyword evidence="2" id="KW-0677">Repeat</keyword>
<dbReference type="OrthoDB" id="3142434at2759"/>
<dbReference type="Pfam" id="PF24883">
    <property type="entry name" value="NPHP3_N"/>
    <property type="match status" value="1"/>
</dbReference>
<dbReference type="CDD" id="cd00200">
    <property type="entry name" value="WD40"/>
    <property type="match status" value="1"/>
</dbReference>
<dbReference type="Gene3D" id="2.130.10.10">
    <property type="entry name" value="YVTN repeat-like/Quinoprotein amine dehydrogenase"/>
    <property type="match status" value="3"/>
</dbReference>
<dbReference type="InterPro" id="IPR007111">
    <property type="entry name" value="NACHT_NTPase"/>
</dbReference>
<dbReference type="PROSITE" id="PS50082">
    <property type="entry name" value="WD_REPEATS_2"/>
    <property type="match status" value="5"/>
</dbReference>
<feature type="repeat" description="WD" evidence="3">
    <location>
        <begin position="889"/>
        <end position="930"/>
    </location>
</feature>
<feature type="repeat" description="WD" evidence="3">
    <location>
        <begin position="932"/>
        <end position="973"/>
    </location>
</feature>
<dbReference type="SUPFAM" id="SSF50993">
    <property type="entry name" value="Peptidase/esterase 'gauge' domain"/>
    <property type="match status" value="1"/>
</dbReference>
<dbReference type="HOGENOM" id="CLU_000288_6_3_1"/>
<reference evidence="6 7" key="1">
    <citation type="submission" date="2013-12" db="EMBL/GenBank/DDBJ databases">
        <authorList>
            <person name="Cubeta M."/>
            <person name="Pakala S."/>
            <person name="Fedorova N."/>
            <person name="Thomas E."/>
            <person name="Dean R."/>
            <person name="Jabaji S."/>
            <person name="Neate S."/>
            <person name="Toda T."/>
            <person name="Tavantzis S."/>
            <person name="Vilgalys R."/>
            <person name="Bharathan N."/>
            <person name="Pakala S."/>
            <person name="Losada L.S."/>
            <person name="Zafar N."/>
            <person name="Nierman W."/>
        </authorList>
    </citation>
    <scope>NUCLEOTIDE SEQUENCE [LARGE SCALE GENOMIC DNA]</scope>
    <source>
        <strain evidence="6 7">123E</strain>
    </source>
</reference>
<dbReference type="PRINTS" id="PR00320">
    <property type="entry name" value="GPROTEINBRPT"/>
</dbReference>
<keyword evidence="1 3" id="KW-0853">WD repeat</keyword>
<dbReference type="InterPro" id="IPR027417">
    <property type="entry name" value="P-loop_NTPase"/>
</dbReference>
<name>A0A074SIZ6_9AGAM</name>
<dbReference type="InterPro" id="IPR019775">
    <property type="entry name" value="WD40_repeat_CS"/>
</dbReference>
<evidence type="ECO:0000313" key="7">
    <source>
        <dbReference type="Proteomes" id="UP000027456"/>
    </source>
</evidence>
<dbReference type="PROSITE" id="PS50837">
    <property type="entry name" value="NACHT"/>
    <property type="match status" value="1"/>
</dbReference>
<keyword evidence="7" id="KW-1185">Reference proteome</keyword>
<evidence type="ECO:0000256" key="2">
    <source>
        <dbReference type="ARBA" id="ARBA00022737"/>
    </source>
</evidence>
<dbReference type="STRING" id="1423351.A0A074SIZ6"/>
<evidence type="ECO:0000256" key="3">
    <source>
        <dbReference type="PROSITE-ProRule" id="PRU00221"/>
    </source>
</evidence>
<dbReference type="InterPro" id="IPR020472">
    <property type="entry name" value="WD40_PAC1"/>
</dbReference>
<accession>A0A074SIZ6</accession>
<dbReference type="EMBL" id="AZST01000300">
    <property type="protein sequence ID" value="KEP49982.1"/>
    <property type="molecule type" value="Genomic_DNA"/>
</dbReference>
<feature type="repeat" description="WD" evidence="3">
    <location>
        <begin position="1063"/>
        <end position="1104"/>
    </location>
</feature>
<feature type="domain" description="NACHT" evidence="5">
    <location>
        <begin position="309"/>
        <end position="454"/>
    </location>
</feature>
<dbReference type="PROSITE" id="PS00678">
    <property type="entry name" value="WD_REPEATS_1"/>
    <property type="match status" value="1"/>
</dbReference>
<evidence type="ECO:0000256" key="1">
    <source>
        <dbReference type="ARBA" id="ARBA00022574"/>
    </source>
</evidence>
<feature type="repeat" description="WD" evidence="3">
    <location>
        <begin position="1030"/>
        <end position="1061"/>
    </location>
</feature>
<dbReference type="InterPro" id="IPR036322">
    <property type="entry name" value="WD40_repeat_dom_sf"/>
</dbReference>
<feature type="compositionally biased region" description="Polar residues" evidence="4">
    <location>
        <begin position="87"/>
        <end position="96"/>
    </location>
</feature>
<dbReference type="SUPFAM" id="SSF50978">
    <property type="entry name" value="WD40 repeat-like"/>
    <property type="match status" value="1"/>
</dbReference>
<dbReference type="PANTHER" id="PTHR19848:SF8">
    <property type="entry name" value="F-BOX AND WD REPEAT DOMAIN CONTAINING 7"/>
    <property type="match status" value="1"/>
</dbReference>
<feature type="repeat" description="WD" evidence="3">
    <location>
        <begin position="975"/>
        <end position="1016"/>
    </location>
</feature>
<dbReference type="SUPFAM" id="SSF52540">
    <property type="entry name" value="P-loop containing nucleoside triphosphate hydrolases"/>
    <property type="match status" value="1"/>
</dbReference>
<dbReference type="PROSITE" id="PS50294">
    <property type="entry name" value="WD_REPEATS_REGION"/>
    <property type="match status" value="4"/>
</dbReference>
<organism evidence="6 7">
    <name type="scientific">Rhizoctonia solani 123E</name>
    <dbReference type="NCBI Taxonomy" id="1423351"/>
    <lineage>
        <taxon>Eukaryota</taxon>
        <taxon>Fungi</taxon>
        <taxon>Dikarya</taxon>
        <taxon>Basidiomycota</taxon>
        <taxon>Agaricomycotina</taxon>
        <taxon>Agaricomycetes</taxon>
        <taxon>Cantharellales</taxon>
        <taxon>Ceratobasidiaceae</taxon>
        <taxon>Rhizoctonia</taxon>
    </lineage>
</organism>
<dbReference type="SUPFAM" id="SSF82171">
    <property type="entry name" value="DPP6 N-terminal domain-like"/>
    <property type="match status" value="1"/>
</dbReference>
<evidence type="ECO:0000313" key="6">
    <source>
        <dbReference type="EMBL" id="KEP49982.1"/>
    </source>
</evidence>
<dbReference type="InterPro" id="IPR056884">
    <property type="entry name" value="NPHP3-like_N"/>
</dbReference>
<dbReference type="Pfam" id="PF00400">
    <property type="entry name" value="WD40"/>
    <property type="match status" value="5"/>
</dbReference>
<evidence type="ECO:0000259" key="5">
    <source>
        <dbReference type="PROSITE" id="PS50837"/>
    </source>
</evidence>
<protein>
    <submittedName>
        <fullName evidence="6">Vegetative incompatibility protein HET-E-1</fullName>
    </submittedName>
</protein>
<feature type="compositionally biased region" description="Low complexity" evidence="4">
    <location>
        <begin position="38"/>
        <end position="54"/>
    </location>
</feature>
<feature type="region of interest" description="Disordered" evidence="4">
    <location>
        <begin position="1"/>
        <end position="116"/>
    </location>
</feature>
<dbReference type="PANTHER" id="PTHR19848">
    <property type="entry name" value="WD40 REPEAT PROTEIN"/>
    <property type="match status" value="1"/>
</dbReference>
<dbReference type="InterPro" id="IPR001680">
    <property type="entry name" value="WD40_rpt"/>
</dbReference>
<dbReference type="Gene3D" id="3.40.50.300">
    <property type="entry name" value="P-loop containing nucleotide triphosphate hydrolases"/>
    <property type="match status" value="1"/>
</dbReference>